<gene>
    <name evidence="5" type="ORF">DEJ48_35185</name>
</gene>
<dbReference type="Pfam" id="PF07992">
    <property type="entry name" value="Pyr_redox_2"/>
    <property type="match status" value="1"/>
</dbReference>
<comment type="catalytic activity">
    <reaction evidence="3">
        <text>[thioredoxin]-dithiol + NADP(+) = [thioredoxin]-disulfide + NADPH + H(+)</text>
        <dbReference type="Rhea" id="RHEA:20345"/>
        <dbReference type="Rhea" id="RHEA-COMP:10698"/>
        <dbReference type="Rhea" id="RHEA-COMP:10700"/>
        <dbReference type="ChEBI" id="CHEBI:15378"/>
        <dbReference type="ChEBI" id="CHEBI:29950"/>
        <dbReference type="ChEBI" id="CHEBI:50058"/>
        <dbReference type="ChEBI" id="CHEBI:57783"/>
        <dbReference type="ChEBI" id="CHEBI:58349"/>
        <dbReference type="EC" id="1.8.1.9"/>
    </reaction>
</comment>
<proteinExistence type="predicted"/>
<dbReference type="PRINTS" id="PR00469">
    <property type="entry name" value="PNDRDTASEII"/>
</dbReference>
<dbReference type="InterPro" id="IPR023753">
    <property type="entry name" value="FAD/NAD-binding_dom"/>
</dbReference>
<evidence type="ECO:0000256" key="3">
    <source>
        <dbReference type="ARBA" id="ARBA00048132"/>
    </source>
</evidence>
<sequence>MTENAQDRRNEMRNGQAYDVVVVGGGTAGLSAGLVLGRSRRRVLVVDAGEPRNAPAAHMQGYLSRDGMPPAEFLAEGRRELARYGVEVVRDRVSAVRPDGAGEFGIALAEGGGVHARRVVMATGLVDELPDVPGVAERWGRDVLHCPYCHGWEVRDEPFGVLASEPFTSHQALLVTQWSKDVTLFLHTVRDLPDEEWERLAAAGVQVVEGEVAGLAVEDDRLAGVRLADGRVFPRSVLFVAARPVARGGLLTDLGAEHQDTPFGPYPKVDETGRTSVPGVWAVGNAASPMEQVINAASAGYRAGSTINAELVMADLDVEVARRRAGVFSPRLEAEVARVSAGARIHELAAD</sequence>
<keyword evidence="2" id="KW-0560">Oxidoreductase</keyword>
<dbReference type="PANTHER" id="PTHR48105">
    <property type="entry name" value="THIOREDOXIN REDUCTASE 1-RELATED-RELATED"/>
    <property type="match status" value="1"/>
</dbReference>
<dbReference type="InterPro" id="IPR036188">
    <property type="entry name" value="FAD/NAD-bd_sf"/>
</dbReference>
<evidence type="ECO:0000313" key="6">
    <source>
        <dbReference type="Proteomes" id="UP000322927"/>
    </source>
</evidence>
<evidence type="ECO:0000256" key="1">
    <source>
        <dbReference type="ARBA" id="ARBA00022630"/>
    </source>
</evidence>
<feature type="domain" description="FAD/NAD(P)-binding" evidence="4">
    <location>
        <begin position="18"/>
        <end position="300"/>
    </location>
</feature>
<dbReference type="Gene3D" id="3.50.50.60">
    <property type="entry name" value="FAD/NAD(P)-binding domain"/>
    <property type="match status" value="2"/>
</dbReference>
<keyword evidence="1" id="KW-0285">Flavoprotein</keyword>
<dbReference type="EMBL" id="CP029192">
    <property type="protein sequence ID" value="QES39478.1"/>
    <property type="molecule type" value="Genomic_DNA"/>
</dbReference>
<accession>A0A5P2CCF2</accession>
<evidence type="ECO:0000313" key="5">
    <source>
        <dbReference type="EMBL" id="QES39478.1"/>
    </source>
</evidence>
<evidence type="ECO:0000259" key="4">
    <source>
        <dbReference type="Pfam" id="PF07992"/>
    </source>
</evidence>
<organism evidence="5 6">
    <name type="scientific">Streptomyces venezuelae</name>
    <dbReference type="NCBI Taxonomy" id="54571"/>
    <lineage>
        <taxon>Bacteria</taxon>
        <taxon>Bacillati</taxon>
        <taxon>Actinomycetota</taxon>
        <taxon>Actinomycetes</taxon>
        <taxon>Kitasatosporales</taxon>
        <taxon>Streptomycetaceae</taxon>
        <taxon>Streptomyces</taxon>
    </lineage>
</organism>
<dbReference type="Proteomes" id="UP000322927">
    <property type="component" value="Chromosome"/>
</dbReference>
<dbReference type="PRINTS" id="PR00368">
    <property type="entry name" value="FADPNR"/>
</dbReference>
<dbReference type="RefSeq" id="WP_150220163.1">
    <property type="nucleotide sequence ID" value="NZ_CP029192.1"/>
</dbReference>
<dbReference type="GO" id="GO:0004791">
    <property type="term" value="F:thioredoxin-disulfide reductase (NADPH) activity"/>
    <property type="evidence" value="ECO:0007669"/>
    <property type="project" value="UniProtKB-EC"/>
</dbReference>
<dbReference type="SUPFAM" id="SSF51905">
    <property type="entry name" value="FAD/NAD(P)-binding domain"/>
    <property type="match status" value="1"/>
</dbReference>
<dbReference type="OrthoDB" id="9786503at2"/>
<evidence type="ECO:0000256" key="2">
    <source>
        <dbReference type="ARBA" id="ARBA00023002"/>
    </source>
</evidence>
<protein>
    <submittedName>
        <fullName evidence="5">Thioredoxin reductase</fullName>
    </submittedName>
</protein>
<name>A0A5P2CCF2_STRVZ</name>
<reference evidence="5 6" key="1">
    <citation type="submission" date="2018-05" db="EMBL/GenBank/DDBJ databases">
        <title>Streptomyces venezuelae.</title>
        <authorList>
            <person name="Kim W."/>
            <person name="Lee N."/>
            <person name="Cho B.-K."/>
        </authorList>
    </citation>
    <scope>NUCLEOTIDE SEQUENCE [LARGE SCALE GENOMIC DNA]</scope>
    <source>
        <strain evidence="5 6">ATCC 14584</strain>
    </source>
</reference>
<dbReference type="AlphaFoldDB" id="A0A5P2CCF2"/>
<dbReference type="InterPro" id="IPR050097">
    <property type="entry name" value="Ferredoxin-NADP_redctase_2"/>
</dbReference>